<feature type="signal peptide" evidence="2">
    <location>
        <begin position="1"/>
        <end position="19"/>
    </location>
</feature>
<keyword evidence="4" id="KW-1185">Reference proteome</keyword>
<name>A0AAW1JVH0_POPJA</name>
<dbReference type="SUPFAM" id="SSF57302">
    <property type="entry name" value="Snake toxin-like"/>
    <property type="match status" value="1"/>
</dbReference>
<keyword evidence="2" id="KW-0732">Signal</keyword>
<dbReference type="CDD" id="cd00117">
    <property type="entry name" value="TFP"/>
    <property type="match status" value="1"/>
</dbReference>
<keyword evidence="1" id="KW-1133">Transmembrane helix</keyword>
<keyword evidence="1" id="KW-0812">Transmembrane</keyword>
<gene>
    <name evidence="3" type="ORF">QE152_g27492</name>
</gene>
<proteinExistence type="predicted"/>
<accession>A0AAW1JVH0</accession>
<keyword evidence="1" id="KW-0472">Membrane</keyword>
<sequence>MRILIILPFLLQYCAGVEGLKCYTCSMTDEETDQSCLTDPDNAGITDCDKKYCISVRVDYLDPKDTIQSLLRTCVDTPTFINQVIEDETYRNYYKACQTDLCNGGIGKDLSDATDNRNGDAITLLVPGIGTDAAHSIVVSLTLILVLQIVLFLHHI</sequence>
<comment type="caution">
    <text evidence="3">The sequence shown here is derived from an EMBL/GenBank/DDBJ whole genome shotgun (WGS) entry which is preliminary data.</text>
</comment>
<evidence type="ECO:0000256" key="2">
    <source>
        <dbReference type="SAM" id="SignalP"/>
    </source>
</evidence>
<evidence type="ECO:0000256" key="1">
    <source>
        <dbReference type="SAM" id="Phobius"/>
    </source>
</evidence>
<feature type="transmembrane region" description="Helical" evidence="1">
    <location>
        <begin position="133"/>
        <end position="153"/>
    </location>
</feature>
<feature type="chain" id="PRO_5043486355" evidence="2">
    <location>
        <begin position="20"/>
        <end position="156"/>
    </location>
</feature>
<dbReference type="EMBL" id="JASPKY010000338">
    <property type="protein sequence ID" value="KAK9708011.1"/>
    <property type="molecule type" value="Genomic_DNA"/>
</dbReference>
<organism evidence="3 4">
    <name type="scientific">Popillia japonica</name>
    <name type="common">Japanese beetle</name>
    <dbReference type="NCBI Taxonomy" id="7064"/>
    <lineage>
        <taxon>Eukaryota</taxon>
        <taxon>Metazoa</taxon>
        <taxon>Ecdysozoa</taxon>
        <taxon>Arthropoda</taxon>
        <taxon>Hexapoda</taxon>
        <taxon>Insecta</taxon>
        <taxon>Pterygota</taxon>
        <taxon>Neoptera</taxon>
        <taxon>Endopterygota</taxon>
        <taxon>Coleoptera</taxon>
        <taxon>Polyphaga</taxon>
        <taxon>Scarabaeiformia</taxon>
        <taxon>Scarabaeidae</taxon>
        <taxon>Rutelinae</taxon>
        <taxon>Popillia</taxon>
    </lineage>
</organism>
<dbReference type="Proteomes" id="UP001458880">
    <property type="component" value="Unassembled WGS sequence"/>
</dbReference>
<protein>
    <submittedName>
        <fullName evidence="3">Uncharacterized protein</fullName>
    </submittedName>
</protein>
<evidence type="ECO:0000313" key="3">
    <source>
        <dbReference type="EMBL" id="KAK9708011.1"/>
    </source>
</evidence>
<dbReference type="AlphaFoldDB" id="A0AAW1JVH0"/>
<reference evidence="3 4" key="1">
    <citation type="journal article" date="2024" name="BMC Genomics">
        <title>De novo assembly and annotation of Popillia japonica's genome with initial clues to its potential as an invasive pest.</title>
        <authorList>
            <person name="Cucini C."/>
            <person name="Boschi S."/>
            <person name="Funari R."/>
            <person name="Cardaioli E."/>
            <person name="Iannotti N."/>
            <person name="Marturano G."/>
            <person name="Paoli F."/>
            <person name="Bruttini M."/>
            <person name="Carapelli A."/>
            <person name="Frati F."/>
            <person name="Nardi F."/>
        </authorList>
    </citation>
    <scope>NUCLEOTIDE SEQUENCE [LARGE SCALE GENOMIC DNA]</scope>
    <source>
        <strain evidence="3">DMR45628</strain>
    </source>
</reference>
<evidence type="ECO:0000313" key="4">
    <source>
        <dbReference type="Proteomes" id="UP001458880"/>
    </source>
</evidence>
<dbReference type="InterPro" id="IPR045860">
    <property type="entry name" value="Snake_toxin-like_sf"/>
</dbReference>